<feature type="transmembrane region" description="Helical" evidence="1">
    <location>
        <begin position="12"/>
        <end position="38"/>
    </location>
</feature>
<dbReference type="AlphaFoldDB" id="A0A1I6ER63"/>
<keyword evidence="1" id="KW-0472">Membrane</keyword>
<dbReference type="InterPro" id="IPR025565">
    <property type="entry name" value="DUF4328"/>
</dbReference>
<evidence type="ECO:0000259" key="2">
    <source>
        <dbReference type="Pfam" id="PF14219"/>
    </source>
</evidence>
<protein>
    <recommendedName>
        <fullName evidence="2">DUF4328 domain-containing protein</fullName>
    </recommendedName>
</protein>
<reference evidence="4" key="1">
    <citation type="submission" date="2016-10" db="EMBL/GenBank/DDBJ databases">
        <authorList>
            <person name="Varghese N."/>
            <person name="Submissions S."/>
        </authorList>
    </citation>
    <scope>NUCLEOTIDE SEQUENCE [LARGE SCALE GENOMIC DNA]</scope>
    <source>
        <strain evidence="4">DSM 44232</strain>
    </source>
</reference>
<proteinExistence type="predicted"/>
<name>A0A1I6ER63_9PSEU</name>
<feature type="transmembrane region" description="Helical" evidence="1">
    <location>
        <begin position="163"/>
        <end position="182"/>
    </location>
</feature>
<dbReference type="Pfam" id="PF14219">
    <property type="entry name" value="DUF4328"/>
    <property type="match status" value="1"/>
</dbReference>
<dbReference type="EMBL" id="FOYL01000005">
    <property type="protein sequence ID" value="SFR20240.1"/>
    <property type="molecule type" value="Genomic_DNA"/>
</dbReference>
<feature type="transmembrane region" description="Helical" evidence="1">
    <location>
        <begin position="95"/>
        <end position="118"/>
    </location>
</feature>
<feature type="transmembrane region" description="Helical" evidence="1">
    <location>
        <begin position="138"/>
        <end position="157"/>
    </location>
</feature>
<keyword evidence="1" id="KW-0812">Transmembrane</keyword>
<dbReference type="OrthoDB" id="4174975at2"/>
<evidence type="ECO:0000256" key="1">
    <source>
        <dbReference type="SAM" id="Phobius"/>
    </source>
</evidence>
<keyword evidence="1" id="KW-1133">Transmembrane helix</keyword>
<keyword evidence="4" id="KW-1185">Reference proteome</keyword>
<evidence type="ECO:0000313" key="4">
    <source>
        <dbReference type="Proteomes" id="UP000198583"/>
    </source>
</evidence>
<gene>
    <name evidence="3" type="ORF">SAMN04488564_105166</name>
</gene>
<feature type="transmembrane region" description="Helical" evidence="1">
    <location>
        <begin position="50"/>
        <end position="75"/>
    </location>
</feature>
<dbReference type="RefSeq" id="WP_093596833.1">
    <property type="nucleotide sequence ID" value="NZ_FOYL01000005.1"/>
</dbReference>
<feature type="domain" description="DUF4328" evidence="2">
    <location>
        <begin position="45"/>
        <end position="189"/>
    </location>
</feature>
<evidence type="ECO:0000313" key="3">
    <source>
        <dbReference type="EMBL" id="SFR20240.1"/>
    </source>
</evidence>
<sequence>MNNDVLRPVHGVGLAATVLIGISAGINVLEAVFVWLTVDADQYTTLGTTVAFMLSWISLVAFVVTAATFMVWMYHARLNSDAITSRHQHRFTRTWVILGWFIPIANLVIPHSVVQDVWRGSDRALRMVALEQRPKSSLITAWWICFLLSNIALTLPQSLSYELATFATVSALLSVAAAVLAARVIRQINDLQVTEPSASPAPAA</sequence>
<dbReference type="STRING" id="84724.SAMN04488564_105166"/>
<organism evidence="3 4">
    <name type="scientific">Lentzea waywayandensis</name>
    <dbReference type="NCBI Taxonomy" id="84724"/>
    <lineage>
        <taxon>Bacteria</taxon>
        <taxon>Bacillati</taxon>
        <taxon>Actinomycetota</taxon>
        <taxon>Actinomycetes</taxon>
        <taxon>Pseudonocardiales</taxon>
        <taxon>Pseudonocardiaceae</taxon>
        <taxon>Lentzea</taxon>
    </lineage>
</organism>
<accession>A0A1I6ER63</accession>
<dbReference type="Proteomes" id="UP000198583">
    <property type="component" value="Unassembled WGS sequence"/>
</dbReference>